<evidence type="ECO:0000313" key="1">
    <source>
        <dbReference type="EMBL" id="KAF0712646.1"/>
    </source>
</evidence>
<sequence length="82" mass="10201">MIENLIKIVDQFRKYFNELLNNITESKLTDQREYEINPELLKLLNYFMKESYLLRCKESNKLYKNLDIRHYNITYKIYLDKL</sequence>
<gene>
    <name evidence="1" type="ORF">FWK35_00025732</name>
</gene>
<organism evidence="1 2">
    <name type="scientific">Aphis craccivora</name>
    <name type="common">Cowpea aphid</name>
    <dbReference type="NCBI Taxonomy" id="307492"/>
    <lineage>
        <taxon>Eukaryota</taxon>
        <taxon>Metazoa</taxon>
        <taxon>Ecdysozoa</taxon>
        <taxon>Arthropoda</taxon>
        <taxon>Hexapoda</taxon>
        <taxon>Insecta</taxon>
        <taxon>Pterygota</taxon>
        <taxon>Neoptera</taxon>
        <taxon>Paraneoptera</taxon>
        <taxon>Hemiptera</taxon>
        <taxon>Sternorrhyncha</taxon>
        <taxon>Aphidomorpha</taxon>
        <taxon>Aphidoidea</taxon>
        <taxon>Aphididae</taxon>
        <taxon>Aphidini</taxon>
        <taxon>Aphis</taxon>
        <taxon>Aphis</taxon>
    </lineage>
</organism>
<name>A0A6G0VYL4_APHCR</name>
<dbReference type="EMBL" id="VUJU01010869">
    <property type="protein sequence ID" value="KAF0712646.1"/>
    <property type="molecule type" value="Genomic_DNA"/>
</dbReference>
<dbReference type="Proteomes" id="UP000478052">
    <property type="component" value="Unassembled WGS sequence"/>
</dbReference>
<accession>A0A6G0VYL4</accession>
<protein>
    <submittedName>
        <fullName evidence="1">Uncharacterized protein</fullName>
    </submittedName>
</protein>
<comment type="caution">
    <text evidence="1">The sequence shown here is derived from an EMBL/GenBank/DDBJ whole genome shotgun (WGS) entry which is preliminary data.</text>
</comment>
<reference evidence="1 2" key="1">
    <citation type="submission" date="2019-08" db="EMBL/GenBank/DDBJ databases">
        <title>Whole genome of Aphis craccivora.</title>
        <authorList>
            <person name="Voronova N.V."/>
            <person name="Shulinski R.S."/>
            <person name="Bandarenka Y.V."/>
            <person name="Zhorov D.G."/>
            <person name="Warner D."/>
        </authorList>
    </citation>
    <scope>NUCLEOTIDE SEQUENCE [LARGE SCALE GENOMIC DNA]</scope>
    <source>
        <strain evidence="1">180601</strain>
        <tissue evidence="1">Whole Body</tissue>
    </source>
</reference>
<dbReference type="AlphaFoldDB" id="A0A6G0VYL4"/>
<proteinExistence type="predicted"/>
<evidence type="ECO:0000313" key="2">
    <source>
        <dbReference type="Proteomes" id="UP000478052"/>
    </source>
</evidence>
<keyword evidence="2" id="KW-1185">Reference proteome</keyword>